<evidence type="ECO:0000313" key="8">
    <source>
        <dbReference type="EMBL" id="RGS36621.1"/>
    </source>
</evidence>
<comment type="cofactor">
    <cofactor evidence="1">
        <name>pyridoxal 5'-phosphate</name>
        <dbReference type="ChEBI" id="CHEBI:597326"/>
    </cofactor>
</comment>
<dbReference type="PANTHER" id="PTHR43277">
    <property type="entry name" value="ARGININE DECARBOXYLASE"/>
    <property type="match status" value="1"/>
</dbReference>
<dbReference type="GO" id="GO:0008483">
    <property type="term" value="F:transaminase activity"/>
    <property type="evidence" value="ECO:0007669"/>
    <property type="project" value="UniProtKB-KW"/>
</dbReference>
<organism evidence="8 9">
    <name type="scientific">Roseburia hominis</name>
    <dbReference type="NCBI Taxonomy" id="301301"/>
    <lineage>
        <taxon>Bacteria</taxon>
        <taxon>Bacillati</taxon>
        <taxon>Bacillota</taxon>
        <taxon>Clostridia</taxon>
        <taxon>Lachnospirales</taxon>
        <taxon>Lachnospiraceae</taxon>
        <taxon>Roseburia</taxon>
    </lineage>
</organism>
<evidence type="ECO:0000256" key="1">
    <source>
        <dbReference type="ARBA" id="ARBA00001933"/>
    </source>
</evidence>
<dbReference type="InterPro" id="IPR015421">
    <property type="entry name" value="PyrdxlP-dep_Trfase_major"/>
</dbReference>
<dbReference type="InterPro" id="IPR052357">
    <property type="entry name" value="Orn_Lys_Arg_decarboxylase-I"/>
</dbReference>
<evidence type="ECO:0000313" key="9">
    <source>
        <dbReference type="Proteomes" id="UP000266172"/>
    </source>
</evidence>
<sequence>MEREHLYQQLISYGESDVYPFHMPGHKRRALPFPNPYTIDITEIDGFDNLHHAEGLIREAEERAAELYGADRSYYLVNGSTCGLLAAICAAARRGDKVLAARNCHKAVYHAVSMQGLAAEFLYPAITRGDLQGQITAAQVEEALTKHPDIAVVILTSPTYEGIVSDVAAIAACCHAHGAALIVDEAHGAHFGFGAGFPENAVRLGADAVIMSLHKTLPSFTQTALLHCNGTRIDPGRVARYLGVYETSSPSYLFMAGMDACIDLIREQGAELFAEYRRRLDAFYRDTADLAQLHVMRREDLCKEEAYDWDDSKLIIYAGAMGGEALHQELLGHYHLQMEMVSADYVLGMTSLMDTDEGMRRLVTTLHEIDEKNGRLVTALHEIDEKNRCMTALRGTDEENRRLDAPEAGFTARMYRENPRRMQIYQALDLPYREVPFDEAVGKMAADYVYLYPPGIPLIVPGEIITEEFIRHIRECRERKLNVEGQGNLALGRIKIVYF</sequence>
<accession>A0A395V8E2</accession>
<dbReference type="GO" id="GO:0016831">
    <property type="term" value="F:carboxy-lyase activity"/>
    <property type="evidence" value="ECO:0007669"/>
    <property type="project" value="UniProtKB-KW"/>
</dbReference>
<feature type="domain" description="Orn/Lys/Arg decarboxylase C-terminal" evidence="7">
    <location>
        <begin position="433"/>
        <end position="474"/>
    </location>
</feature>
<dbReference type="SUPFAM" id="SSF55904">
    <property type="entry name" value="Ornithine decarboxylase C-terminal domain"/>
    <property type="match status" value="1"/>
</dbReference>
<protein>
    <submittedName>
        <fullName evidence="8">Aminotransferase class V-fold PLP-dependent enzyme</fullName>
    </submittedName>
</protein>
<evidence type="ECO:0000259" key="7">
    <source>
        <dbReference type="Pfam" id="PF03711"/>
    </source>
</evidence>
<evidence type="ECO:0000256" key="3">
    <source>
        <dbReference type="ARBA" id="ARBA00022793"/>
    </source>
</evidence>
<reference evidence="8 9" key="1">
    <citation type="submission" date="2018-08" db="EMBL/GenBank/DDBJ databases">
        <title>A genome reference for cultivated species of the human gut microbiota.</title>
        <authorList>
            <person name="Zou Y."/>
            <person name="Xue W."/>
            <person name="Luo G."/>
        </authorList>
    </citation>
    <scope>NUCLEOTIDE SEQUENCE [LARGE SCALE GENOMIC DNA]</scope>
    <source>
        <strain evidence="8 9">AF22-12AC</strain>
    </source>
</reference>
<dbReference type="InterPro" id="IPR015424">
    <property type="entry name" value="PyrdxlP-dep_Trfase"/>
</dbReference>
<dbReference type="SUPFAM" id="SSF53383">
    <property type="entry name" value="PLP-dependent transferases"/>
    <property type="match status" value="1"/>
</dbReference>
<comment type="caution">
    <text evidence="8">The sequence shown here is derived from an EMBL/GenBank/DDBJ whole genome shotgun (WGS) entry which is preliminary data.</text>
</comment>
<comment type="similarity">
    <text evidence="2">Belongs to the Orn/Lys/Arg decarboxylase class-I family.</text>
</comment>
<dbReference type="PANTHER" id="PTHR43277:SF4">
    <property type="entry name" value="ARGININE DECARBOXYLASE"/>
    <property type="match status" value="1"/>
</dbReference>
<evidence type="ECO:0000256" key="5">
    <source>
        <dbReference type="ARBA" id="ARBA00023239"/>
    </source>
</evidence>
<keyword evidence="8" id="KW-0808">Transferase</keyword>
<keyword evidence="5" id="KW-0456">Lyase</keyword>
<evidence type="ECO:0000256" key="4">
    <source>
        <dbReference type="ARBA" id="ARBA00022898"/>
    </source>
</evidence>
<proteinExistence type="inferred from homology"/>
<dbReference type="InterPro" id="IPR008286">
    <property type="entry name" value="Prn/Lys/Arg_de-COase_C"/>
</dbReference>
<dbReference type="InterPro" id="IPR000310">
    <property type="entry name" value="Orn/Lys/Arg_deCO2ase_major_dom"/>
</dbReference>
<dbReference type="Pfam" id="PF01276">
    <property type="entry name" value="OKR_DC_1"/>
    <property type="match status" value="1"/>
</dbReference>
<keyword evidence="4" id="KW-0663">Pyridoxal phosphate</keyword>
<dbReference type="Pfam" id="PF03711">
    <property type="entry name" value="OKR_DC_1_C"/>
    <property type="match status" value="1"/>
</dbReference>
<dbReference type="AlphaFoldDB" id="A0A395V8E2"/>
<keyword evidence="3" id="KW-0210">Decarboxylase</keyword>
<gene>
    <name evidence="8" type="ORF">DWX93_15535</name>
</gene>
<feature type="domain" description="Orn/Lys/Arg decarboxylases family 1 pyridoxal-P attachment site" evidence="6">
    <location>
        <begin position="6"/>
        <end position="275"/>
    </location>
</feature>
<dbReference type="Gene3D" id="3.40.640.10">
    <property type="entry name" value="Type I PLP-dependent aspartate aminotransferase-like (Major domain)"/>
    <property type="match status" value="1"/>
</dbReference>
<dbReference type="Proteomes" id="UP000266172">
    <property type="component" value="Unassembled WGS sequence"/>
</dbReference>
<dbReference type="Gene3D" id="3.90.105.10">
    <property type="entry name" value="Molybdopterin biosynthesis moea protein, domain 2"/>
    <property type="match status" value="1"/>
</dbReference>
<dbReference type="EMBL" id="QRVL01000021">
    <property type="protein sequence ID" value="RGS36621.1"/>
    <property type="molecule type" value="Genomic_DNA"/>
</dbReference>
<evidence type="ECO:0000259" key="6">
    <source>
        <dbReference type="Pfam" id="PF01276"/>
    </source>
</evidence>
<dbReference type="InterPro" id="IPR036633">
    <property type="entry name" value="Prn/Lys/Arg_de-COase_C_sf"/>
</dbReference>
<evidence type="ECO:0000256" key="2">
    <source>
        <dbReference type="ARBA" id="ARBA00010671"/>
    </source>
</evidence>
<dbReference type="RefSeq" id="WP_118098457.1">
    <property type="nucleotide sequence ID" value="NZ_QRVL01000021.1"/>
</dbReference>
<keyword evidence="8" id="KW-0032">Aminotransferase</keyword>
<name>A0A395V8E2_9FIRM</name>